<dbReference type="InterPro" id="IPR011047">
    <property type="entry name" value="Quinoprotein_ADH-like_sf"/>
</dbReference>
<evidence type="ECO:0000313" key="4">
    <source>
        <dbReference type="Proteomes" id="UP001220961"/>
    </source>
</evidence>
<proteinExistence type="predicted"/>
<dbReference type="AlphaFoldDB" id="A0AAF0E5D3"/>
<protein>
    <recommendedName>
        <fullName evidence="2">F-box domain-containing protein</fullName>
    </recommendedName>
</protein>
<dbReference type="Pfam" id="PF12937">
    <property type="entry name" value="F-box-like"/>
    <property type="match status" value="1"/>
</dbReference>
<name>A0AAF0E5D3_9BASI</name>
<dbReference type="Proteomes" id="UP001220961">
    <property type="component" value="Chromosome 3"/>
</dbReference>
<accession>A0AAF0E5D3</accession>
<dbReference type="InterPro" id="IPR001810">
    <property type="entry name" value="F-box_dom"/>
</dbReference>
<evidence type="ECO:0000256" key="1">
    <source>
        <dbReference type="SAM" id="MobiDB-lite"/>
    </source>
</evidence>
<dbReference type="Gene3D" id="1.20.1280.50">
    <property type="match status" value="1"/>
</dbReference>
<organism evidence="3 4">
    <name type="scientific">Malassezia caprae</name>
    <dbReference type="NCBI Taxonomy" id="1381934"/>
    <lineage>
        <taxon>Eukaryota</taxon>
        <taxon>Fungi</taxon>
        <taxon>Dikarya</taxon>
        <taxon>Basidiomycota</taxon>
        <taxon>Ustilaginomycotina</taxon>
        <taxon>Malasseziomycetes</taxon>
        <taxon>Malasseziales</taxon>
        <taxon>Malasseziaceae</taxon>
        <taxon>Malassezia</taxon>
    </lineage>
</organism>
<keyword evidence="4" id="KW-1185">Reference proteome</keyword>
<sequence length="620" mass="70291">MRLPEELQQQVLASLGMADLARMARVSKQWHHVARSDAVWRATALRQGYIHVDCDITTALELCRTDPRHAMASRYLDGTSTYYELCRRLCLLDRHWGRSTAMAEPRTDGVRELSPAARYLRPAGSDEDVWRIKLDHADHCIIVTGRRGGVRTIDVDTGELLWSIPPSETRRCPHLEWSHGYMIFDRESRGHFEVWRSERIIPEVAEPRRGAYRQYAILDAPHPILAYRFQYPTLLSATADDYVLLYDVPSRTLTQKISLASTATRGVNMYVDALTQPLHFDDNFVFLVGGSTFSITVLSRATQSAVWHLRDHLERFGEPSCYVPEPLPTTSALCFQQQHVYPVPPPHMLVASPDDVRRADSAGPSTWSAVHPDVESDTLVLLSQEGLLLFRHYSAHLLHGAAPELIYVQLPNRVYARPEDRPEEPLDEVLPPNWGLMLEHFMPGQLAVAHGRVFMVHGMLLMMDLLAPSGLSARYSDRPGTVPFSVYRWSDVMVLEHRRIHGFPYWNCSCVQMDRTGVYCVSTQVLHKEIDTDLASFSPGYEIECHLKNSTMAMAFRFDLGAEPACRPVDMKSYDDALRAADEEEARIHALAPSTDSDDDLDIQLEPWTDMDESDGSVDL</sequence>
<dbReference type="EMBL" id="CP119910">
    <property type="protein sequence ID" value="WFD19213.1"/>
    <property type="molecule type" value="Genomic_DNA"/>
</dbReference>
<dbReference type="InterPro" id="IPR015943">
    <property type="entry name" value="WD40/YVTN_repeat-like_dom_sf"/>
</dbReference>
<dbReference type="Gene3D" id="2.130.10.10">
    <property type="entry name" value="YVTN repeat-like/Quinoprotein amine dehydrogenase"/>
    <property type="match status" value="1"/>
</dbReference>
<feature type="region of interest" description="Disordered" evidence="1">
    <location>
        <begin position="589"/>
        <end position="620"/>
    </location>
</feature>
<dbReference type="PROSITE" id="PS50181">
    <property type="entry name" value="FBOX"/>
    <property type="match status" value="1"/>
</dbReference>
<feature type="domain" description="F-box" evidence="2">
    <location>
        <begin position="1"/>
        <end position="43"/>
    </location>
</feature>
<dbReference type="SMART" id="SM00256">
    <property type="entry name" value="FBOX"/>
    <property type="match status" value="1"/>
</dbReference>
<dbReference type="SUPFAM" id="SSF50998">
    <property type="entry name" value="Quinoprotein alcohol dehydrogenase-like"/>
    <property type="match status" value="1"/>
</dbReference>
<evidence type="ECO:0000313" key="3">
    <source>
        <dbReference type="EMBL" id="WFD19213.1"/>
    </source>
</evidence>
<reference evidence="3" key="1">
    <citation type="submission" date="2023-03" db="EMBL/GenBank/DDBJ databases">
        <title>Mating type loci evolution in Malassezia.</title>
        <authorList>
            <person name="Coelho M.A."/>
        </authorList>
    </citation>
    <scope>NUCLEOTIDE SEQUENCE</scope>
    <source>
        <strain evidence="3">CBS 10434</strain>
    </source>
</reference>
<dbReference type="InterPro" id="IPR036047">
    <property type="entry name" value="F-box-like_dom_sf"/>
</dbReference>
<feature type="compositionally biased region" description="Acidic residues" evidence="1">
    <location>
        <begin position="596"/>
        <end position="620"/>
    </location>
</feature>
<dbReference type="SUPFAM" id="SSF81383">
    <property type="entry name" value="F-box domain"/>
    <property type="match status" value="1"/>
</dbReference>
<evidence type="ECO:0000259" key="2">
    <source>
        <dbReference type="PROSITE" id="PS50181"/>
    </source>
</evidence>
<gene>
    <name evidence="3" type="ORF">MCAP1_001436</name>
</gene>